<dbReference type="InterPro" id="IPR028082">
    <property type="entry name" value="Peripla_BP_I"/>
</dbReference>
<sequence length="237" mass="24602">MRRGRLVGRSLGGAVLLVAAALSGCSAVDPTVVAVLAADAESQLQQPLDADGLRERLEQRCDGCQVEVFDAAGDQQTQDDQLDQAVGASADIVVLDPVEPEAAEELVARSEVPVLAYGTLVPGADWFVGVATAPSPTTGVDTDLEAAREVISGDRDSFTHLPATEMSDQAADVAVGELAGQPVGESTDHEGVPSWLFEPVEVTVNDLTSVVVATGAMSLDDLCSGQTLERCTRFGLV</sequence>
<protein>
    <recommendedName>
        <fullName evidence="4">Substrate-binding domain-containing protein</fullName>
    </recommendedName>
</protein>
<reference evidence="2 3" key="1">
    <citation type="submission" date="2020-03" db="EMBL/GenBank/DDBJ databases">
        <title>Nocardioides sp. nov., isolated from fish.</title>
        <authorList>
            <person name="Hyun D.-W."/>
            <person name="Bae J.-W."/>
        </authorList>
    </citation>
    <scope>NUCLEOTIDE SEQUENCE [LARGE SCALE GENOMIC DNA]</scope>
    <source>
        <strain evidence="2 3">HDW12A</strain>
    </source>
</reference>
<organism evidence="2 3">
    <name type="scientific">Nocardioides piscis</name>
    <dbReference type="NCBI Taxonomy" id="2714938"/>
    <lineage>
        <taxon>Bacteria</taxon>
        <taxon>Bacillati</taxon>
        <taxon>Actinomycetota</taxon>
        <taxon>Actinomycetes</taxon>
        <taxon>Propionibacteriales</taxon>
        <taxon>Nocardioidaceae</taxon>
        <taxon>Nocardioides</taxon>
    </lineage>
</organism>
<name>A0A6G7YFT5_9ACTN</name>
<dbReference type="KEGG" id="npi:G7071_08465"/>
<dbReference type="SUPFAM" id="SSF53822">
    <property type="entry name" value="Periplasmic binding protein-like I"/>
    <property type="match status" value="1"/>
</dbReference>
<dbReference type="AlphaFoldDB" id="A0A6G7YFT5"/>
<keyword evidence="3" id="KW-1185">Reference proteome</keyword>
<feature type="signal peptide" evidence="1">
    <location>
        <begin position="1"/>
        <end position="27"/>
    </location>
</feature>
<evidence type="ECO:0000256" key="1">
    <source>
        <dbReference type="SAM" id="SignalP"/>
    </source>
</evidence>
<evidence type="ECO:0008006" key="4">
    <source>
        <dbReference type="Google" id="ProtNLM"/>
    </source>
</evidence>
<dbReference type="Gene3D" id="3.40.50.2300">
    <property type="match status" value="3"/>
</dbReference>
<proteinExistence type="predicted"/>
<keyword evidence="1" id="KW-0732">Signal</keyword>
<dbReference type="RefSeq" id="WP_166317348.1">
    <property type="nucleotide sequence ID" value="NZ_CP049866.1"/>
</dbReference>
<accession>A0A6G7YFT5</accession>
<gene>
    <name evidence="2" type="ORF">G7071_08465</name>
</gene>
<dbReference type="EMBL" id="CP049866">
    <property type="protein sequence ID" value="QIK75467.1"/>
    <property type="molecule type" value="Genomic_DNA"/>
</dbReference>
<evidence type="ECO:0000313" key="2">
    <source>
        <dbReference type="EMBL" id="QIK75467.1"/>
    </source>
</evidence>
<dbReference type="Proteomes" id="UP000502035">
    <property type="component" value="Chromosome"/>
</dbReference>
<dbReference type="PROSITE" id="PS51257">
    <property type="entry name" value="PROKAR_LIPOPROTEIN"/>
    <property type="match status" value="1"/>
</dbReference>
<feature type="chain" id="PRO_5039718592" description="Substrate-binding domain-containing protein" evidence="1">
    <location>
        <begin position="28"/>
        <end position="237"/>
    </location>
</feature>
<evidence type="ECO:0000313" key="3">
    <source>
        <dbReference type="Proteomes" id="UP000502035"/>
    </source>
</evidence>